<feature type="domain" description="DUF58" evidence="2">
    <location>
        <begin position="204"/>
        <end position="368"/>
    </location>
</feature>
<dbReference type="RefSeq" id="WP_157171336.1">
    <property type="nucleotide sequence ID" value="NZ_CAWPHS010000001.1"/>
</dbReference>
<feature type="transmembrane region" description="Helical" evidence="1">
    <location>
        <begin position="21"/>
        <end position="43"/>
    </location>
</feature>
<dbReference type="EMBL" id="JAAXPE010000001">
    <property type="protein sequence ID" value="NKY84044.1"/>
    <property type="molecule type" value="Genomic_DNA"/>
</dbReference>
<keyword evidence="1" id="KW-0812">Transmembrane</keyword>
<gene>
    <name evidence="3" type="ORF">HGA07_00175</name>
</gene>
<name>A0A7X6LTZ7_9NOCA</name>
<evidence type="ECO:0000256" key="1">
    <source>
        <dbReference type="SAM" id="Phobius"/>
    </source>
</evidence>
<keyword evidence="1" id="KW-0472">Membrane</keyword>
<keyword evidence="4" id="KW-1185">Reference proteome</keyword>
<reference evidence="3 4" key="1">
    <citation type="submission" date="2020-04" db="EMBL/GenBank/DDBJ databases">
        <title>MicrobeNet Type strains.</title>
        <authorList>
            <person name="Nicholson A.C."/>
        </authorList>
    </citation>
    <scope>NUCLEOTIDE SEQUENCE [LARGE SCALE GENOMIC DNA]</scope>
    <source>
        <strain evidence="3 4">DSM 44445</strain>
    </source>
</reference>
<evidence type="ECO:0000313" key="3">
    <source>
        <dbReference type="EMBL" id="NKY84044.1"/>
    </source>
</evidence>
<dbReference type="Pfam" id="PF01882">
    <property type="entry name" value="DUF58"/>
    <property type="match status" value="1"/>
</dbReference>
<accession>A0A7X6LTZ7</accession>
<comment type="caution">
    <text evidence="3">The sequence shown here is derived from an EMBL/GenBank/DDBJ whole genome shotgun (WGS) entry which is preliminary data.</text>
</comment>
<protein>
    <submittedName>
        <fullName evidence="3">DUF58 domain-containing protein</fullName>
    </submittedName>
</protein>
<sequence length="427" mass="45752">MNTSLGQHDSVSRESAVHWRPAPAVVAAVSCAGLLVAAALLFAQPRLVVFAAPMFASAWASTSRGTARVRAWITDAETVETTVVRCVEGEPVEVHVHVETTDGAVLRRRYIPAIDGIESTGYPDEESRSVRLTPRMWGRYPVPVQVELTDRTGLSRGTALLRPLILQVLPAIDEQPVTAAGGASLNRVGSHPTARAGTGSEYADIRPFAPGDSVRLINWRATARRGSVLVTARAPEHAHDIVLMIEDPVVTGGQPSTAADRAVRATALLARAALRSGDRVGLICLGSRPRWLAVGAERHQFVGLMSTLLDPDVPAADTFPGTVVPRHAVPPAATVVALSTLAETRFVATVSELRKRGHRTVVVDVSDDTAAGAEDPVVERLRRLERSGLYRDLRAVGIEVFPWPGERLVPEVLGSDPADTVVDGRFR</sequence>
<dbReference type="AlphaFoldDB" id="A0A7X6LTZ7"/>
<organism evidence="3 4">
    <name type="scientific">Nocardia veterana</name>
    <dbReference type="NCBI Taxonomy" id="132249"/>
    <lineage>
        <taxon>Bacteria</taxon>
        <taxon>Bacillati</taxon>
        <taxon>Actinomycetota</taxon>
        <taxon>Actinomycetes</taxon>
        <taxon>Mycobacteriales</taxon>
        <taxon>Nocardiaceae</taxon>
        <taxon>Nocardia</taxon>
    </lineage>
</organism>
<dbReference type="Proteomes" id="UP000523447">
    <property type="component" value="Unassembled WGS sequence"/>
</dbReference>
<proteinExistence type="predicted"/>
<dbReference type="PANTHER" id="PTHR33608">
    <property type="entry name" value="BLL2464 PROTEIN"/>
    <property type="match status" value="1"/>
</dbReference>
<evidence type="ECO:0000313" key="4">
    <source>
        <dbReference type="Proteomes" id="UP000523447"/>
    </source>
</evidence>
<evidence type="ECO:0000259" key="2">
    <source>
        <dbReference type="Pfam" id="PF01882"/>
    </source>
</evidence>
<keyword evidence="1" id="KW-1133">Transmembrane helix</keyword>
<dbReference type="PANTHER" id="PTHR33608:SF14">
    <property type="entry name" value="POSSIBLE CONSERVED SECRETED PROTEIN"/>
    <property type="match status" value="1"/>
</dbReference>
<dbReference type="InterPro" id="IPR002881">
    <property type="entry name" value="DUF58"/>
</dbReference>